<sequence>MSLKKKNIIFLSIVVTAFALLYWTGTFAEENSNKQTGFGRSPALSANGEEMAFSYYKEGESGLYTAPASGGEAKQLLPPQTVGSYARPAYSPDGKKLLYIKEWEEEEKPYNQLMIYDFETEQSEPLKGTDHYIQEAVFAPDGEHIFFIKAGSYVENYYGDGESPQDFDIYKMNLESKETKRITKFNLYSLSSLQVTDDEKYLTYSFYNEKDVIQRLNLKNKNTETISSEPQYESDTGEVSVVGSPAISPDGNTIAFSEVADTSDIGTFQYEVFTMNTNGKDVEQITNFHEHVTEPVFFPNGEELLVTVDQNFAGRQTDYEYWRISDNGNEQKQIIIKIPDQSQQEEMK</sequence>
<dbReference type="Gene3D" id="2.120.10.30">
    <property type="entry name" value="TolB, C-terminal domain"/>
    <property type="match status" value="1"/>
</dbReference>
<name>A0A3R9QRC8_9BACI</name>
<protein>
    <recommendedName>
        <fullName evidence="4">WD40-like Beta Propeller Repeat</fullName>
    </recommendedName>
</protein>
<dbReference type="Proteomes" id="UP000275076">
    <property type="component" value="Unassembled WGS sequence"/>
</dbReference>
<evidence type="ECO:0000256" key="1">
    <source>
        <dbReference type="ARBA" id="ARBA00009820"/>
    </source>
</evidence>
<proteinExistence type="inferred from homology"/>
<dbReference type="InterPro" id="IPR011042">
    <property type="entry name" value="6-blade_b-propeller_TolB-like"/>
</dbReference>
<dbReference type="Pfam" id="PF07676">
    <property type="entry name" value="PD40"/>
    <property type="match status" value="2"/>
</dbReference>
<reference evidence="2 3" key="1">
    <citation type="submission" date="2018-10" db="EMBL/GenBank/DDBJ databases">
        <title>Draft genome sequence of Bacillus salarius IM0101, isolated from a hypersaline soil in Inner Mongolia, China.</title>
        <authorList>
            <person name="Yamprayoonswat W."/>
            <person name="Boonvisut S."/>
            <person name="Jumpathong W."/>
            <person name="Sittihan S."/>
            <person name="Ruangsuj P."/>
            <person name="Wanthongcharoen S."/>
            <person name="Thongpramul N."/>
            <person name="Pimmason S."/>
            <person name="Yu B."/>
            <person name="Yasawong M."/>
        </authorList>
    </citation>
    <scope>NUCLEOTIDE SEQUENCE [LARGE SCALE GENOMIC DNA]</scope>
    <source>
        <strain evidence="2 3">IM0101</strain>
    </source>
</reference>
<dbReference type="EMBL" id="RBVX01000021">
    <property type="protein sequence ID" value="RSL31726.1"/>
    <property type="molecule type" value="Genomic_DNA"/>
</dbReference>
<keyword evidence="3" id="KW-1185">Reference proteome</keyword>
<evidence type="ECO:0008006" key="4">
    <source>
        <dbReference type="Google" id="ProtNLM"/>
    </source>
</evidence>
<organism evidence="2 3">
    <name type="scientific">Salibacterium salarium</name>
    <dbReference type="NCBI Taxonomy" id="284579"/>
    <lineage>
        <taxon>Bacteria</taxon>
        <taxon>Bacillati</taxon>
        <taxon>Bacillota</taxon>
        <taxon>Bacilli</taxon>
        <taxon>Bacillales</taxon>
        <taxon>Bacillaceae</taxon>
    </lineage>
</organism>
<evidence type="ECO:0000313" key="3">
    <source>
        <dbReference type="Proteomes" id="UP000275076"/>
    </source>
</evidence>
<comment type="caution">
    <text evidence="2">The sequence shown here is derived from an EMBL/GenBank/DDBJ whole genome shotgun (WGS) entry which is preliminary data.</text>
</comment>
<dbReference type="RefSeq" id="WP_125557966.1">
    <property type="nucleotide sequence ID" value="NZ_RBVX01000021.1"/>
</dbReference>
<gene>
    <name evidence="2" type="ORF">D7Z54_19030</name>
</gene>
<dbReference type="OrthoDB" id="2386786at2"/>
<dbReference type="AlphaFoldDB" id="A0A3R9QRC8"/>
<accession>A0A3R9QRC8</accession>
<comment type="similarity">
    <text evidence="1">Belongs to the TolB family.</text>
</comment>
<dbReference type="SUPFAM" id="SSF69304">
    <property type="entry name" value="Tricorn protease N-terminal domain"/>
    <property type="match status" value="1"/>
</dbReference>
<evidence type="ECO:0000313" key="2">
    <source>
        <dbReference type="EMBL" id="RSL31726.1"/>
    </source>
</evidence>
<dbReference type="PANTHER" id="PTHR36842">
    <property type="entry name" value="PROTEIN TOLB HOMOLOG"/>
    <property type="match status" value="1"/>
</dbReference>
<dbReference type="InterPro" id="IPR011659">
    <property type="entry name" value="WD40"/>
</dbReference>